<feature type="domain" description="Ubiquitin-like protease family profile" evidence="4">
    <location>
        <begin position="13"/>
        <end position="62"/>
    </location>
</feature>
<evidence type="ECO:0000259" key="4">
    <source>
        <dbReference type="Pfam" id="PF02902"/>
    </source>
</evidence>
<name>A0A9P1E5B2_CUSEU</name>
<comment type="caution">
    <text evidence="5">The sequence shown here is derived from an EMBL/GenBank/DDBJ whole genome shotgun (WGS) entry which is preliminary data.</text>
</comment>
<evidence type="ECO:0000313" key="5">
    <source>
        <dbReference type="EMBL" id="CAH9079506.1"/>
    </source>
</evidence>
<evidence type="ECO:0000256" key="1">
    <source>
        <dbReference type="ARBA" id="ARBA00005234"/>
    </source>
</evidence>
<sequence>MGEEIMGERYLEVEPVEGCPQQDDGGNCGIYMLKMAEFIMVEMDMDAIYPKAIPLFREKWQLSWFYTAREGRLRKNEVQLLICNSTFGTSSTFVLKQLCLSFVIVLKQLCLSFVIVFEQHVV</sequence>
<dbReference type="Pfam" id="PF02902">
    <property type="entry name" value="Peptidase_C48"/>
    <property type="match status" value="1"/>
</dbReference>
<dbReference type="InterPro" id="IPR003653">
    <property type="entry name" value="Peptidase_C48_C"/>
</dbReference>
<protein>
    <recommendedName>
        <fullName evidence="4">Ubiquitin-like protease family profile domain-containing protein</fullName>
    </recommendedName>
</protein>
<dbReference type="GO" id="GO:0008234">
    <property type="term" value="F:cysteine-type peptidase activity"/>
    <property type="evidence" value="ECO:0007669"/>
    <property type="project" value="InterPro"/>
</dbReference>
<dbReference type="SUPFAM" id="SSF54001">
    <property type="entry name" value="Cysteine proteinases"/>
    <property type="match status" value="1"/>
</dbReference>
<dbReference type="Gene3D" id="3.40.395.10">
    <property type="entry name" value="Adenoviral Proteinase, Chain A"/>
    <property type="match status" value="1"/>
</dbReference>
<dbReference type="InterPro" id="IPR038765">
    <property type="entry name" value="Papain-like_cys_pep_sf"/>
</dbReference>
<keyword evidence="6" id="KW-1185">Reference proteome</keyword>
<dbReference type="AlphaFoldDB" id="A0A9P1E5B2"/>
<accession>A0A9P1E5B2</accession>
<dbReference type="GO" id="GO:0006508">
    <property type="term" value="P:proteolysis"/>
    <property type="evidence" value="ECO:0007669"/>
    <property type="project" value="UniProtKB-KW"/>
</dbReference>
<keyword evidence="2" id="KW-0645">Protease</keyword>
<proteinExistence type="inferred from homology"/>
<evidence type="ECO:0000256" key="2">
    <source>
        <dbReference type="ARBA" id="ARBA00022670"/>
    </source>
</evidence>
<dbReference type="Proteomes" id="UP001152484">
    <property type="component" value="Unassembled WGS sequence"/>
</dbReference>
<evidence type="ECO:0000313" key="6">
    <source>
        <dbReference type="Proteomes" id="UP001152484"/>
    </source>
</evidence>
<evidence type="ECO:0000256" key="3">
    <source>
        <dbReference type="ARBA" id="ARBA00022801"/>
    </source>
</evidence>
<dbReference type="EMBL" id="CAMAPE010000011">
    <property type="protein sequence ID" value="CAH9079506.1"/>
    <property type="molecule type" value="Genomic_DNA"/>
</dbReference>
<comment type="similarity">
    <text evidence="1">Belongs to the peptidase C48 family.</text>
</comment>
<dbReference type="OrthoDB" id="1680482at2759"/>
<gene>
    <name evidence="5" type="ORF">CEURO_LOCUS7136</name>
</gene>
<organism evidence="5 6">
    <name type="scientific">Cuscuta europaea</name>
    <name type="common">European dodder</name>
    <dbReference type="NCBI Taxonomy" id="41803"/>
    <lineage>
        <taxon>Eukaryota</taxon>
        <taxon>Viridiplantae</taxon>
        <taxon>Streptophyta</taxon>
        <taxon>Embryophyta</taxon>
        <taxon>Tracheophyta</taxon>
        <taxon>Spermatophyta</taxon>
        <taxon>Magnoliopsida</taxon>
        <taxon>eudicotyledons</taxon>
        <taxon>Gunneridae</taxon>
        <taxon>Pentapetalae</taxon>
        <taxon>asterids</taxon>
        <taxon>lamiids</taxon>
        <taxon>Solanales</taxon>
        <taxon>Convolvulaceae</taxon>
        <taxon>Cuscuteae</taxon>
        <taxon>Cuscuta</taxon>
        <taxon>Cuscuta subgen. Cuscuta</taxon>
    </lineage>
</organism>
<keyword evidence="3" id="KW-0378">Hydrolase</keyword>
<reference evidence="5" key="1">
    <citation type="submission" date="2022-07" db="EMBL/GenBank/DDBJ databases">
        <authorList>
            <person name="Macas J."/>
            <person name="Novak P."/>
            <person name="Neumann P."/>
        </authorList>
    </citation>
    <scope>NUCLEOTIDE SEQUENCE</scope>
</reference>